<name>A0ABU7JD36_9GAMM</name>
<sequence length="86" mass="9357">MAICAIPDASGFLQSVDTPIEYCTGFILLEPVDSANALHQLFDPAYLSAGDIQTAFMLGMTLPLLAYLTAWAYQTVINFASSDKEY</sequence>
<organism evidence="1 2">
    <name type="scientific">Alkalimonas mucilaginosa</name>
    <dbReference type="NCBI Taxonomy" id="3057676"/>
    <lineage>
        <taxon>Bacteria</taxon>
        <taxon>Pseudomonadati</taxon>
        <taxon>Pseudomonadota</taxon>
        <taxon>Gammaproteobacteria</taxon>
        <taxon>Alkalimonas</taxon>
    </lineage>
</organism>
<comment type="caution">
    <text evidence="1">The sequence shown here is derived from an EMBL/GenBank/DDBJ whole genome shotgun (WGS) entry which is preliminary data.</text>
</comment>
<proteinExistence type="predicted"/>
<accession>A0ABU7JD36</accession>
<dbReference type="RefSeq" id="WP_330086962.1">
    <property type="nucleotide sequence ID" value="NZ_JAUGZK010000003.1"/>
</dbReference>
<protein>
    <submittedName>
        <fullName evidence="1">Uncharacterized protein</fullName>
    </submittedName>
</protein>
<reference evidence="1 2" key="1">
    <citation type="submission" date="2023-06" db="EMBL/GenBank/DDBJ databases">
        <title>Alkalimonas sp., MEB004 an alkaliphilic bacterium isolated from Lonar Lake, India.</title>
        <authorList>
            <person name="Joshi A."/>
            <person name="Thite S."/>
        </authorList>
    </citation>
    <scope>NUCLEOTIDE SEQUENCE [LARGE SCALE GENOMIC DNA]</scope>
    <source>
        <strain evidence="1 2">MEB004</strain>
    </source>
</reference>
<evidence type="ECO:0000313" key="1">
    <source>
        <dbReference type="EMBL" id="MEE2023608.1"/>
    </source>
</evidence>
<dbReference type="Proteomes" id="UP001339167">
    <property type="component" value="Unassembled WGS sequence"/>
</dbReference>
<gene>
    <name evidence="1" type="ORF">QWF21_05060</name>
</gene>
<evidence type="ECO:0000313" key="2">
    <source>
        <dbReference type="Proteomes" id="UP001339167"/>
    </source>
</evidence>
<dbReference type="EMBL" id="JAUGZK010000003">
    <property type="protein sequence ID" value="MEE2023608.1"/>
    <property type="molecule type" value="Genomic_DNA"/>
</dbReference>
<keyword evidence="2" id="KW-1185">Reference proteome</keyword>